<dbReference type="InterPro" id="IPR032432">
    <property type="entry name" value="Radical_SAM_C"/>
</dbReference>
<reference evidence="8" key="1">
    <citation type="submission" date="2017-07" db="EMBL/GenBank/DDBJ databases">
        <title>The cable genome - Insights into the physiology and evolution of filamentous bacteria capable of sulfide oxidation via long distance electron transfer.</title>
        <authorList>
            <person name="Thorup C."/>
            <person name="Bjerg J.T."/>
            <person name="Schreiber L."/>
            <person name="Nielsen L.P."/>
            <person name="Kjeldsen K.U."/>
            <person name="Boesen T."/>
            <person name="Boggild A."/>
            <person name="Meysman F."/>
            <person name="Geelhoed J."/>
            <person name="Schramm A."/>
        </authorList>
    </citation>
    <scope>NUCLEOTIDE SEQUENCE [LARGE SCALE GENOMIC DNA]</scope>
    <source>
        <strain evidence="8">GS</strain>
    </source>
</reference>
<evidence type="ECO:0000256" key="2">
    <source>
        <dbReference type="ARBA" id="ARBA00022485"/>
    </source>
</evidence>
<dbReference type="Pfam" id="PF04055">
    <property type="entry name" value="Radical_SAM"/>
    <property type="match status" value="1"/>
</dbReference>
<dbReference type="Gene3D" id="3.80.30.20">
    <property type="entry name" value="tm_1862 like domain"/>
    <property type="match status" value="1"/>
</dbReference>
<dbReference type="GO" id="GO:0005737">
    <property type="term" value="C:cytoplasm"/>
    <property type="evidence" value="ECO:0007669"/>
    <property type="project" value="TreeGrafter"/>
</dbReference>
<accession>A0A521G562</accession>
<dbReference type="InterPro" id="IPR023404">
    <property type="entry name" value="rSAM_horseshoe"/>
</dbReference>
<evidence type="ECO:0000259" key="7">
    <source>
        <dbReference type="PROSITE" id="PS51918"/>
    </source>
</evidence>
<proteinExistence type="predicted"/>
<dbReference type="AlphaFoldDB" id="A0A521G562"/>
<organism evidence="8 9">
    <name type="scientific">Candidatus Electronema aureum</name>
    <dbReference type="NCBI Taxonomy" id="2005002"/>
    <lineage>
        <taxon>Bacteria</taxon>
        <taxon>Pseudomonadati</taxon>
        <taxon>Thermodesulfobacteriota</taxon>
        <taxon>Desulfobulbia</taxon>
        <taxon>Desulfobulbales</taxon>
        <taxon>Desulfobulbaceae</taxon>
        <taxon>Candidatus Electronema</taxon>
    </lineage>
</organism>
<gene>
    <name evidence="8" type="ORF">CDV28_10162</name>
</gene>
<dbReference type="PANTHER" id="PTHR11135:SF0">
    <property type="entry name" value="ELONGATOR COMPLEX PROTEIN 3"/>
    <property type="match status" value="1"/>
</dbReference>
<keyword evidence="9" id="KW-1185">Reference proteome</keyword>
<dbReference type="Pfam" id="PF16199">
    <property type="entry name" value="Radical_SAM_C"/>
    <property type="match status" value="1"/>
</dbReference>
<dbReference type="InterPro" id="IPR007197">
    <property type="entry name" value="rSAM"/>
</dbReference>
<dbReference type="InterPro" id="IPR039661">
    <property type="entry name" value="ELP3"/>
</dbReference>
<evidence type="ECO:0000256" key="1">
    <source>
        <dbReference type="ARBA" id="ARBA00001966"/>
    </source>
</evidence>
<evidence type="ECO:0000313" key="8">
    <source>
        <dbReference type="EMBL" id="TAA76164.1"/>
    </source>
</evidence>
<keyword evidence="6" id="KW-0411">Iron-sulfur</keyword>
<comment type="caution">
    <text evidence="8">The sequence shown here is derived from an EMBL/GenBank/DDBJ whole genome shotgun (WGS) entry which is preliminary data.</text>
</comment>
<evidence type="ECO:0000256" key="4">
    <source>
        <dbReference type="ARBA" id="ARBA00022723"/>
    </source>
</evidence>
<evidence type="ECO:0000313" key="9">
    <source>
        <dbReference type="Proteomes" id="UP000316238"/>
    </source>
</evidence>
<dbReference type="GO" id="GO:0046872">
    <property type="term" value="F:metal ion binding"/>
    <property type="evidence" value="ECO:0007669"/>
    <property type="project" value="UniProtKB-KW"/>
</dbReference>
<dbReference type="SFLD" id="SFLDG01086">
    <property type="entry name" value="elongater_protein-like"/>
    <property type="match status" value="1"/>
</dbReference>
<dbReference type="EMBL" id="NQJD01000001">
    <property type="protein sequence ID" value="TAA76164.1"/>
    <property type="molecule type" value="Genomic_DNA"/>
</dbReference>
<dbReference type="InterPro" id="IPR006638">
    <property type="entry name" value="Elp3/MiaA/NifB-like_rSAM"/>
</dbReference>
<dbReference type="SMART" id="SM00729">
    <property type="entry name" value="Elp3"/>
    <property type="match status" value="1"/>
</dbReference>
<keyword evidence="5" id="KW-0408">Iron</keyword>
<dbReference type="SUPFAM" id="SSF102114">
    <property type="entry name" value="Radical SAM enzymes"/>
    <property type="match status" value="1"/>
</dbReference>
<dbReference type="PANTHER" id="PTHR11135">
    <property type="entry name" value="HISTONE ACETYLTRANSFERASE-RELATED"/>
    <property type="match status" value="1"/>
</dbReference>
<keyword evidence="3" id="KW-0949">S-adenosyl-L-methionine</keyword>
<dbReference type="SFLD" id="SFLDS00029">
    <property type="entry name" value="Radical_SAM"/>
    <property type="match status" value="1"/>
</dbReference>
<feature type="domain" description="Radical SAM core" evidence="7">
    <location>
        <begin position="1"/>
        <end position="236"/>
    </location>
</feature>
<dbReference type="GO" id="GO:0003824">
    <property type="term" value="F:catalytic activity"/>
    <property type="evidence" value="ECO:0007669"/>
    <property type="project" value="InterPro"/>
</dbReference>
<keyword evidence="2" id="KW-0004">4Fe-4S</keyword>
<dbReference type="GO" id="GO:0002926">
    <property type="term" value="P:tRNA wobble base 5-methoxycarbonylmethyl-2-thiouridinylation"/>
    <property type="evidence" value="ECO:0007669"/>
    <property type="project" value="TreeGrafter"/>
</dbReference>
<dbReference type="CDD" id="cd01335">
    <property type="entry name" value="Radical_SAM"/>
    <property type="match status" value="1"/>
</dbReference>
<evidence type="ECO:0000256" key="6">
    <source>
        <dbReference type="ARBA" id="ARBA00023014"/>
    </source>
</evidence>
<keyword evidence="4" id="KW-0479">Metal-binding</keyword>
<dbReference type="Proteomes" id="UP000316238">
    <property type="component" value="Unassembled WGS sequence"/>
</dbReference>
<dbReference type="SFLD" id="SFLDG01082">
    <property type="entry name" value="B12-binding_domain_containing"/>
    <property type="match status" value="1"/>
</dbReference>
<evidence type="ECO:0000256" key="3">
    <source>
        <dbReference type="ARBA" id="ARBA00022691"/>
    </source>
</evidence>
<dbReference type="PROSITE" id="PS51918">
    <property type="entry name" value="RADICAL_SAM"/>
    <property type="match status" value="1"/>
</dbReference>
<sequence length="338" mass="37438">MSGPLIIPVFIPHEGCPHRCLFCNQHQISGQTIGKPVTAAAVQAEIQNWLERSNTERGAQVAFYGGSFTALPRSRQEELLAAAAPFIEQNLVQSLRLSTRPDCMDVEQAQFLQARSVATVELGVQSMNDEVLTAAKRGHTAAATEQAVVALRQVGLEIGIQLLIGLPKDSRATLRRTVEQVISLQPDFVRIYPLLVVKNSGLADLYTQGRYTPLSLAKAVLLAAFMKEHFDREGICVVRMGLQAGVELEASLLAGPWHPAFGELVASRLMLRQTRKLLAQAKTEAVRLSINDRDQSVFRGMKSANIERLRQLGLWQRISLVIDKKQLRYTVNNTHNRS</sequence>
<comment type="cofactor">
    <cofactor evidence="1">
        <name>[4Fe-4S] cluster</name>
        <dbReference type="ChEBI" id="CHEBI:49883"/>
    </cofactor>
</comment>
<dbReference type="InterPro" id="IPR058240">
    <property type="entry name" value="rSAM_sf"/>
</dbReference>
<evidence type="ECO:0000256" key="5">
    <source>
        <dbReference type="ARBA" id="ARBA00023004"/>
    </source>
</evidence>
<dbReference type="GO" id="GO:0051539">
    <property type="term" value="F:4 iron, 4 sulfur cluster binding"/>
    <property type="evidence" value="ECO:0007669"/>
    <property type="project" value="UniProtKB-KW"/>
</dbReference>
<protein>
    <submittedName>
        <fullName evidence="8">Radical SAM superfamily protein</fullName>
    </submittedName>
</protein>
<name>A0A521G562_9BACT</name>